<dbReference type="AlphaFoldDB" id="A0A7D9IDV1"/>
<sequence length="186" mass="20467">MRILNVGFVESYRDKNSIDYKNLRSMVEASLLLVFEKMGGFFRISDVDFEEGSVIANIHTEFSSESTHVSTSSLARAVVDASDENGNLGELRSDTSFLQKQITPTAPPTTESPNNEDDERGDSNAFIGAVVAIGSAALVCVILAVCLVCYFKNKTAGKRQPVVVFELNSSQVGSHENHRFDPYYEE</sequence>
<feature type="compositionally biased region" description="Polar residues" evidence="1">
    <location>
        <begin position="100"/>
        <end position="113"/>
    </location>
</feature>
<dbReference type="InterPro" id="IPR000082">
    <property type="entry name" value="SEA_dom"/>
</dbReference>
<evidence type="ECO:0000313" key="3">
    <source>
        <dbReference type="EMBL" id="CAB4004559.1"/>
    </source>
</evidence>
<dbReference type="PROSITE" id="PS50024">
    <property type="entry name" value="SEA"/>
    <property type="match status" value="1"/>
</dbReference>
<reference evidence="3" key="1">
    <citation type="submission" date="2020-04" db="EMBL/GenBank/DDBJ databases">
        <authorList>
            <person name="Alioto T."/>
            <person name="Alioto T."/>
            <person name="Gomez Garrido J."/>
        </authorList>
    </citation>
    <scope>NUCLEOTIDE SEQUENCE</scope>
    <source>
        <strain evidence="3">A484AB</strain>
    </source>
</reference>
<evidence type="ECO:0000313" key="4">
    <source>
        <dbReference type="Proteomes" id="UP001152795"/>
    </source>
</evidence>
<gene>
    <name evidence="3" type="ORF">PACLA_8A069000</name>
</gene>
<accession>A0A7D9IDV1</accession>
<dbReference type="OrthoDB" id="10580146at2759"/>
<feature type="transmembrane region" description="Helical" evidence="2">
    <location>
        <begin position="125"/>
        <end position="151"/>
    </location>
</feature>
<feature type="region of interest" description="Disordered" evidence="1">
    <location>
        <begin position="100"/>
        <end position="121"/>
    </location>
</feature>
<evidence type="ECO:0000256" key="1">
    <source>
        <dbReference type="SAM" id="MobiDB-lite"/>
    </source>
</evidence>
<dbReference type="SUPFAM" id="SSF82671">
    <property type="entry name" value="SEA domain"/>
    <property type="match status" value="1"/>
</dbReference>
<keyword evidence="2" id="KW-0812">Transmembrane</keyword>
<proteinExistence type="predicted"/>
<name>A0A7D9IDV1_PARCT</name>
<comment type="caution">
    <text evidence="3">The sequence shown here is derived from an EMBL/GenBank/DDBJ whole genome shotgun (WGS) entry which is preliminary data.</text>
</comment>
<evidence type="ECO:0000256" key="2">
    <source>
        <dbReference type="SAM" id="Phobius"/>
    </source>
</evidence>
<dbReference type="Proteomes" id="UP001152795">
    <property type="component" value="Unassembled WGS sequence"/>
</dbReference>
<dbReference type="EMBL" id="CACRXK020004936">
    <property type="protein sequence ID" value="CAB4004559.1"/>
    <property type="molecule type" value="Genomic_DNA"/>
</dbReference>
<protein>
    <submittedName>
        <fullName evidence="3">Uncharacterized protein</fullName>
    </submittedName>
</protein>
<keyword evidence="2" id="KW-0472">Membrane</keyword>
<keyword evidence="2" id="KW-1133">Transmembrane helix</keyword>
<organism evidence="3 4">
    <name type="scientific">Paramuricea clavata</name>
    <name type="common">Red gorgonian</name>
    <name type="synonym">Violescent sea-whip</name>
    <dbReference type="NCBI Taxonomy" id="317549"/>
    <lineage>
        <taxon>Eukaryota</taxon>
        <taxon>Metazoa</taxon>
        <taxon>Cnidaria</taxon>
        <taxon>Anthozoa</taxon>
        <taxon>Octocorallia</taxon>
        <taxon>Malacalcyonacea</taxon>
        <taxon>Plexauridae</taxon>
        <taxon>Paramuricea</taxon>
    </lineage>
</organism>
<dbReference type="InterPro" id="IPR036364">
    <property type="entry name" value="SEA_dom_sf"/>
</dbReference>
<keyword evidence="4" id="KW-1185">Reference proteome</keyword>